<keyword evidence="4" id="KW-1185">Reference proteome</keyword>
<dbReference type="InterPro" id="IPR029058">
    <property type="entry name" value="AB_hydrolase_fold"/>
</dbReference>
<dbReference type="Proteomes" id="UP000320672">
    <property type="component" value="Chromosome"/>
</dbReference>
<name>A0A517MGV9_9BACT</name>
<dbReference type="KEGG" id="rml:FF011L_27840"/>
<evidence type="ECO:0000259" key="2">
    <source>
        <dbReference type="Pfam" id="PF00326"/>
    </source>
</evidence>
<dbReference type="GO" id="GO:0008236">
    <property type="term" value="F:serine-type peptidase activity"/>
    <property type="evidence" value="ECO:0007669"/>
    <property type="project" value="InterPro"/>
</dbReference>
<dbReference type="AlphaFoldDB" id="A0A517MGV9"/>
<gene>
    <name evidence="3" type="ORF">FF011L_27840</name>
</gene>
<dbReference type="GO" id="GO:0006508">
    <property type="term" value="P:proteolysis"/>
    <property type="evidence" value="ECO:0007669"/>
    <property type="project" value="InterPro"/>
</dbReference>
<proteinExistence type="predicted"/>
<evidence type="ECO:0000256" key="1">
    <source>
        <dbReference type="SAM" id="SignalP"/>
    </source>
</evidence>
<dbReference type="PANTHER" id="PTHR22946">
    <property type="entry name" value="DIENELACTONE HYDROLASE DOMAIN-CONTAINING PROTEIN-RELATED"/>
    <property type="match status" value="1"/>
</dbReference>
<evidence type="ECO:0000313" key="4">
    <source>
        <dbReference type="Proteomes" id="UP000320672"/>
    </source>
</evidence>
<dbReference type="Gene3D" id="3.40.50.1820">
    <property type="entry name" value="alpha/beta hydrolase"/>
    <property type="match status" value="1"/>
</dbReference>
<dbReference type="SUPFAM" id="SSF53474">
    <property type="entry name" value="alpha/beta-Hydrolases"/>
    <property type="match status" value="1"/>
</dbReference>
<feature type="chain" id="PRO_5022154749" evidence="1">
    <location>
        <begin position="23"/>
        <end position="425"/>
    </location>
</feature>
<organism evidence="3 4">
    <name type="scientific">Roseimaritima multifibrata</name>
    <dbReference type="NCBI Taxonomy" id="1930274"/>
    <lineage>
        <taxon>Bacteria</taxon>
        <taxon>Pseudomonadati</taxon>
        <taxon>Planctomycetota</taxon>
        <taxon>Planctomycetia</taxon>
        <taxon>Pirellulales</taxon>
        <taxon>Pirellulaceae</taxon>
        <taxon>Roseimaritima</taxon>
    </lineage>
</organism>
<keyword evidence="1" id="KW-0732">Signal</keyword>
<accession>A0A517MGV9</accession>
<dbReference type="RefSeq" id="WP_145352073.1">
    <property type="nucleotide sequence ID" value="NZ_CP036262.1"/>
</dbReference>
<dbReference type="InterPro" id="IPR050261">
    <property type="entry name" value="FrsA_esterase"/>
</dbReference>
<dbReference type="InterPro" id="IPR001375">
    <property type="entry name" value="Peptidase_S9_cat"/>
</dbReference>
<sequence precursor="true">MTIHRIFLLIFGCFLGVSSSLAADDGPTNPTPGVWPIERLKSEVPKFRIENPDAKIQSLIYEGENVNGERTEVFSFFASPKTLGQETGDAKYPGIVLIHGGGGTAFADWVGMWAERGYAAIAMDLGGRRPPLPKYDSAGRVKPYVGHKRESRVRLARGGVVDGNSQKFDSIGGVGEDDWPYHAVANVMRAHTLLRSFPEVDADRTAVTGISWGGYTTCLVASMDDRFKAAVPVYGCGFLHEGESVQKPAIDKLGDRKAAWVAAYDPGSHLSKCTVPTLWVNGTHDVHYVLDSYAKSYAKVQGPRTIRIEPRMRHGHTPGWDPPEIQIFIDSLLDGTTPLATVGEMTVSDSGTVTVPYESETKIVKAELHYTTESGLRSKRNWKTVTCEITEDAVSADGLPAEANTWLVTLIDDRGALVSTEVGFR</sequence>
<feature type="domain" description="Peptidase S9 prolyl oligopeptidase catalytic" evidence="2">
    <location>
        <begin position="175"/>
        <end position="302"/>
    </location>
</feature>
<reference evidence="3 4" key="1">
    <citation type="submission" date="2019-02" db="EMBL/GenBank/DDBJ databases">
        <title>Deep-cultivation of Planctomycetes and their phenomic and genomic characterization uncovers novel biology.</title>
        <authorList>
            <person name="Wiegand S."/>
            <person name="Jogler M."/>
            <person name="Boedeker C."/>
            <person name="Pinto D."/>
            <person name="Vollmers J."/>
            <person name="Rivas-Marin E."/>
            <person name="Kohn T."/>
            <person name="Peeters S.H."/>
            <person name="Heuer A."/>
            <person name="Rast P."/>
            <person name="Oberbeckmann S."/>
            <person name="Bunk B."/>
            <person name="Jeske O."/>
            <person name="Meyerdierks A."/>
            <person name="Storesund J.E."/>
            <person name="Kallscheuer N."/>
            <person name="Luecker S."/>
            <person name="Lage O.M."/>
            <person name="Pohl T."/>
            <person name="Merkel B.J."/>
            <person name="Hornburger P."/>
            <person name="Mueller R.-W."/>
            <person name="Bruemmer F."/>
            <person name="Labrenz M."/>
            <person name="Spormann A.M."/>
            <person name="Op den Camp H."/>
            <person name="Overmann J."/>
            <person name="Amann R."/>
            <person name="Jetten M.S.M."/>
            <person name="Mascher T."/>
            <person name="Medema M.H."/>
            <person name="Devos D.P."/>
            <person name="Kaster A.-K."/>
            <person name="Ovreas L."/>
            <person name="Rohde M."/>
            <person name="Galperin M.Y."/>
            <person name="Jogler C."/>
        </authorList>
    </citation>
    <scope>NUCLEOTIDE SEQUENCE [LARGE SCALE GENOMIC DNA]</scope>
    <source>
        <strain evidence="3 4">FF011L</strain>
    </source>
</reference>
<dbReference type="EMBL" id="CP036262">
    <property type="protein sequence ID" value="QDS94007.1"/>
    <property type="molecule type" value="Genomic_DNA"/>
</dbReference>
<evidence type="ECO:0000313" key="3">
    <source>
        <dbReference type="EMBL" id="QDS94007.1"/>
    </source>
</evidence>
<dbReference type="Pfam" id="PF00326">
    <property type="entry name" value="Peptidase_S9"/>
    <property type="match status" value="1"/>
</dbReference>
<dbReference type="OrthoDB" id="9765647at2"/>
<protein>
    <submittedName>
        <fullName evidence="3">PhoPQ-activated pathogenicity-related protein</fullName>
    </submittedName>
</protein>
<feature type="signal peptide" evidence="1">
    <location>
        <begin position="1"/>
        <end position="22"/>
    </location>
</feature>